<evidence type="ECO:0000256" key="1">
    <source>
        <dbReference type="SAM" id="MobiDB-lite"/>
    </source>
</evidence>
<dbReference type="PANTHER" id="PTHR30093">
    <property type="entry name" value="GENERAL SECRETION PATHWAY PROTEIN G"/>
    <property type="match status" value="1"/>
</dbReference>
<dbReference type="AlphaFoldDB" id="A0A2S8GLN1"/>
<feature type="compositionally biased region" description="Polar residues" evidence="1">
    <location>
        <begin position="186"/>
        <end position="197"/>
    </location>
</feature>
<dbReference type="EMBL" id="PUHZ01000015">
    <property type="protein sequence ID" value="PQO45231.1"/>
    <property type="molecule type" value="Genomic_DNA"/>
</dbReference>
<dbReference type="NCBIfam" id="TIGR04294">
    <property type="entry name" value="pre_pil_HX9DG"/>
    <property type="match status" value="1"/>
</dbReference>
<sequence length="321" mass="35653">MSVHSPRGRAAFTLVELLVVIAIIGVLVALLLPAVQQAREAARRMQCTNQLKQLGLAMHNYHDVNKVLPPGYGGTDLRENPRREWSWAPRLLPYLERSATYNQIDFSKASYDRPSGWNVDMMDDPNVICNYKVIRSEYAEFHCPSNPEDLAPTQQYDFGSSWEISQSDYAANIGDHRNRTGIGHPASSNPSVTTGAGNSIVQPRGVIGCLDWSAKFRDVTDGLTNTYLVGECVGKWSTFQNWGAMSFATTAWPINYRNREFQAGTLKATDWDYAITFRSFHPGGAEFLLCDGSVRFLPETADGATYRAGASRAGQETYPLP</sequence>
<evidence type="ECO:0000313" key="5">
    <source>
        <dbReference type="Proteomes" id="UP000237819"/>
    </source>
</evidence>
<keyword evidence="2" id="KW-0472">Membrane</keyword>
<dbReference type="InterPro" id="IPR012902">
    <property type="entry name" value="N_methyl_site"/>
</dbReference>
<protein>
    <recommendedName>
        <fullName evidence="3">DUF1559 domain-containing protein</fullName>
    </recommendedName>
</protein>
<feature type="domain" description="DUF1559" evidence="3">
    <location>
        <begin position="36"/>
        <end position="302"/>
    </location>
</feature>
<evidence type="ECO:0000313" key="4">
    <source>
        <dbReference type="EMBL" id="PQO45231.1"/>
    </source>
</evidence>
<dbReference type="Pfam" id="PF07596">
    <property type="entry name" value="SBP_bac_10"/>
    <property type="match status" value="1"/>
</dbReference>
<dbReference type="SUPFAM" id="SSF54523">
    <property type="entry name" value="Pili subunits"/>
    <property type="match status" value="1"/>
</dbReference>
<name>A0A2S8GLN1_9BACT</name>
<feature type="region of interest" description="Disordered" evidence="1">
    <location>
        <begin position="177"/>
        <end position="197"/>
    </location>
</feature>
<dbReference type="Pfam" id="PF07963">
    <property type="entry name" value="N_methyl"/>
    <property type="match status" value="1"/>
</dbReference>
<dbReference type="InterPro" id="IPR027558">
    <property type="entry name" value="Pre_pil_HX9DG_C"/>
</dbReference>
<dbReference type="RefSeq" id="WP_105336211.1">
    <property type="nucleotide sequence ID" value="NZ_PUHZ01000015.1"/>
</dbReference>
<accession>A0A2S8GLN1</accession>
<evidence type="ECO:0000259" key="3">
    <source>
        <dbReference type="Pfam" id="PF07596"/>
    </source>
</evidence>
<keyword evidence="2" id="KW-0812">Transmembrane</keyword>
<proteinExistence type="predicted"/>
<keyword evidence="2" id="KW-1133">Transmembrane helix</keyword>
<gene>
    <name evidence="4" type="ORF">C5Y93_14810</name>
</gene>
<feature type="transmembrane region" description="Helical" evidence="2">
    <location>
        <begin position="12"/>
        <end position="35"/>
    </location>
</feature>
<reference evidence="4 5" key="1">
    <citation type="submission" date="2018-02" db="EMBL/GenBank/DDBJ databases">
        <title>Comparative genomes isolates from brazilian mangrove.</title>
        <authorList>
            <person name="Araujo J.E."/>
            <person name="Taketani R.G."/>
            <person name="Silva M.C.P."/>
            <person name="Loureco M.V."/>
            <person name="Andreote F.D."/>
        </authorList>
    </citation>
    <scope>NUCLEOTIDE SEQUENCE [LARGE SCALE GENOMIC DNA]</scope>
    <source>
        <strain evidence="4 5">Nap-Phe MGV</strain>
    </source>
</reference>
<dbReference type="InterPro" id="IPR045584">
    <property type="entry name" value="Pilin-like"/>
</dbReference>
<organism evidence="4 5">
    <name type="scientific">Blastopirellula marina</name>
    <dbReference type="NCBI Taxonomy" id="124"/>
    <lineage>
        <taxon>Bacteria</taxon>
        <taxon>Pseudomonadati</taxon>
        <taxon>Planctomycetota</taxon>
        <taxon>Planctomycetia</taxon>
        <taxon>Pirellulales</taxon>
        <taxon>Pirellulaceae</taxon>
        <taxon>Blastopirellula</taxon>
    </lineage>
</organism>
<dbReference type="InterPro" id="IPR011453">
    <property type="entry name" value="DUF1559"/>
</dbReference>
<evidence type="ECO:0000256" key="2">
    <source>
        <dbReference type="SAM" id="Phobius"/>
    </source>
</evidence>
<comment type="caution">
    <text evidence="4">The sequence shown here is derived from an EMBL/GenBank/DDBJ whole genome shotgun (WGS) entry which is preliminary data.</text>
</comment>
<dbReference type="NCBIfam" id="TIGR02532">
    <property type="entry name" value="IV_pilin_GFxxxE"/>
    <property type="match status" value="1"/>
</dbReference>
<dbReference type="Proteomes" id="UP000237819">
    <property type="component" value="Unassembled WGS sequence"/>
</dbReference>
<dbReference type="PANTHER" id="PTHR30093:SF2">
    <property type="entry name" value="TYPE II SECRETION SYSTEM PROTEIN H"/>
    <property type="match status" value="1"/>
</dbReference>
<dbReference type="Gene3D" id="3.30.700.10">
    <property type="entry name" value="Glycoprotein, Type 4 Pilin"/>
    <property type="match status" value="1"/>
</dbReference>